<sequence>MTLMPYRSVSTGDWRRRLISSNEIDGLSLNSSHSTYMLLTLRFMASRHPPQDADMSLPMNAFALMHMNHAEDFNTKFRYFFLARWILDGLGPFVHCAEPRLPARRALRQDQLPLKRDYEWKVDVPSMSGCK</sequence>
<proteinExistence type="predicted"/>
<protein>
    <submittedName>
        <fullName evidence="1">Uncharacterized protein</fullName>
    </submittedName>
</protein>
<organism evidence="1 2">
    <name type="scientific">Hohenbuehelia grisea</name>
    <dbReference type="NCBI Taxonomy" id="104357"/>
    <lineage>
        <taxon>Eukaryota</taxon>
        <taxon>Fungi</taxon>
        <taxon>Dikarya</taxon>
        <taxon>Basidiomycota</taxon>
        <taxon>Agaricomycotina</taxon>
        <taxon>Agaricomycetes</taxon>
        <taxon>Agaricomycetidae</taxon>
        <taxon>Agaricales</taxon>
        <taxon>Pleurotineae</taxon>
        <taxon>Pleurotaceae</taxon>
        <taxon>Hohenbuehelia</taxon>
    </lineage>
</organism>
<dbReference type="EMBL" id="JASNQZ010000015">
    <property type="protein sequence ID" value="KAL0947298.1"/>
    <property type="molecule type" value="Genomic_DNA"/>
</dbReference>
<gene>
    <name evidence="1" type="ORF">HGRIS_013417</name>
</gene>
<reference evidence="2" key="1">
    <citation type="submission" date="2024-06" db="EMBL/GenBank/DDBJ databases">
        <title>Multi-omics analyses provide insights into the biosynthesis of the anticancer antibiotic pleurotin in Hohenbuehelia grisea.</title>
        <authorList>
            <person name="Weaver J.A."/>
            <person name="Alberti F."/>
        </authorList>
    </citation>
    <scope>NUCLEOTIDE SEQUENCE [LARGE SCALE GENOMIC DNA]</scope>
    <source>
        <strain evidence="2">T-177</strain>
    </source>
</reference>
<keyword evidence="2" id="KW-1185">Reference proteome</keyword>
<evidence type="ECO:0000313" key="2">
    <source>
        <dbReference type="Proteomes" id="UP001556367"/>
    </source>
</evidence>
<name>A0ABR3IVJ5_9AGAR</name>
<accession>A0ABR3IVJ5</accession>
<comment type="caution">
    <text evidence="1">The sequence shown here is derived from an EMBL/GenBank/DDBJ whole genome shotgun (WGS) entry which is preliminary data.</text>
</comment>
<dbReference type="Proteomes" id="UP001556367">
    <property type="component" value="Unassembled WGS sequence"/>
</dbReference>
<evidence type="ECO:0000313" key="1">
    <source>
        <dbReference type="EMBL" id="KAL0947298.1"/>
    </source>
</evidence>